<dbReference type="AlphaFoldDB" id="A0AAV2G8K6"/>
<dbReference type="SUPFAM" id="SSF56672">
    <property type="entry name" value="DNA/RNA polymerases"/>
    <property type="match status" value="1"/>
</dbReference>
<protein>
    <recommendedName>
        <fullName evidence="1">Reverse transcriptase domain-containing protein</fullName>
    </recommendedName>
</protein>
<evidence type="ECO:0000313" key="2">
    <source>
        <dbReference type="EMBL" id="CAL1406507.1"/>
    </source>
</evidence>
<gene>
    <name evidence="2" type="ORF">LTRI10_LOCUS46227</name>
</gene>
<dbReference type="PANTHER" id="PTHR19446">
    <property type="entry name" value="REVERSE TRANSCRIPTASES"/>
    <property type="match status" value="1"/>
</dbReference>
<reference evidence="2 3" key="1">
    <citation type="submission" date="2024-04" db="EMBL/GenBank/DDBJ databases">
        <authorList>
            <person name="Fracassetti M."/>
        </authorList>
    </citation>
    <scope>NUCLEOTIDE SEQUENCE [LARGE SCALE GENOMIC DNA]</scope>
</reference>
<dbReference type="Pfam" id="PF00078">
    <property type="entry name" value="RVT_1"/>
    <property type="match status" value="1"/>
</dbReference>
<name>A0AAV2G8K6_9ROSI</name>
<keyword evidence="3" id="KW-1185">Reference proteome</keyword>
<organism evidence="2 3">
    <name type="scientific">Linum trigynum</name>
    <dbReference type="NCBI Taxonomy" id="586398"/>
    <lineage>
        <taxon>Eukaryota</taxon>
        <taxon>Viridiplantae</taxon>
        <taxon>Streptophyta</taxon>
        <taxon>Embryophyta</taxon>
        <taxon>Tracheophyta</taxon>
        <taxon>Spermatophyta</taxon>
        <taxon>Magnoliopsida</taxon>
        <taxon>eudicotyledons</taxon>
        <taxon>Gunneridae</taxon>
        <taxon>Pentapetalae</taxon>
        <taxon>rosids</taxon>
        <taxon>fabids</taxon>
        <taxon>Malpighiales</taxon>
        <taxon>Linaceae</taxon>
        <taxon>Linum</taxon>
    </lineage>
</organism>
<evidence type="ECO:0000259" key="1">
    <source>
        <dbReference type="Pfam" id="PF00078"/>
    </source>
</evidence>
<dbReference type="InterPro" id="IPR000477">
    <property type="entry name" value="RT_dom"/>
</dbReference>
<proteinExistence type="predicted"/>
<dbReference type="Proteomes" id="UP001497516">
    <property type="component" value="Chromosome 8"/>
</dbReference>
<sequence length="152" mass="17211">MGAFKAPRKDGFQSLFYQKCWETVGNSLVEFVIACFSQPEIIRAVNETLLVLIPKKESLDSLNMFRLISLCNAAYKTVAKCVVQRIQPLMRHLVHPTQTSFVPGCHISSNIIIVQEVVHSMGLKKGQKGQMILNVDLAKAYDRPSWEFIRDT</sequence>
<dbReference type="EMBL" id="OZ034821">
    <property type="protein sequence ID" value="CAL1406507.1"/>
    <property type="molecule type" value="Genomic_DNA"/>
</dbReference>
<evidence type="ECO:0000313" key="3">
    <source>
        <dbReference type="Proteomes" id="UP001497516"/>
    </source>
</evidence>
<accession>A0AAV2G8K6</accession>
<dbReference type="InterPro" id="IPR043502">
    <property type="entry name" value="DNA/RNA_pol_sf"/>
</dbReference>
<feature type="domain" description="Reverse transcriptase" evidence="1">
    <location>
        <begin position="53"/>
        <end position="148"/>
    </location>
</feature>